<name>A0ABX1SL33_9PSEU</name>
<proteinExistence type="predicted"/>
<accession>A0ABX1SL33</accession>
<evidence type="ECO:0000313" key="2">
    <source>
        <dbReference type="Proteomes" id="UP000820669"/>
    </source>
</evidence>
<gene>
    <name evidence="1" type="ORF">HF526_34035</name>
</gene>
<reference evidence="1 2" key="1">
    <citation type="submission" date="2020-04" db="EMBL/GenBank/DDBJ databases">
        <authorList>
            <person name="Klaysubun C."/>
            <person name="Duangmal K."/>
            <person name="Lipun K."/>
        </authorList>
    </citation>
    <scope>NUCLEOTIDE SEQUENCE [LARGE SCALE GENOMIC DNA]</scope>
    <source>
        <strain evidence="1 2">K10HN5</strain>
    </source>
</reference>
<sequence length="73" mass="7008">MVAIAIPLTASATMAAVGPVAVVALVGTGVPAPIAAAAVLGLPAPLAQAVVIGSLRAHAELGDYERDPAVSEP</sequence>
<protein>
    <submittedName>
        <fullName evidence="1">Uncharacterized protein</fullName>
    </submittedName>
</protein>
<organism evidence="1 2">
    <name type="scientific">Pseudonocardia acidicola</name>
    <dbReference type="NCBI Taxonomy" id="2724939"/>
    <lineage>
        <taxon>Bacteria</taxon>
        <taxon>Bacillati</taxon>
        <taxon>Actinomycetota</taxon>
        <taxon>Actinomycetes</taxon>
        <taxon>Pseudonocardiales</taxon>
        <taxon>Pseudonocardiaceae</taxon>
        <taxon>Pseudonocardia</taxon>
    </lineage>
</organism>
<dbReference type="EMBL" id="JAAXLA010000140">
    <property type="protein sequence ID" value="NMI02267.1"/>
    <property type="molecule type" value="Genomic_DNA"/>
</dbReference>
<keyword evidence="2" id="KW-1185">Reference proteome</keyword>
<comment type="caution">
    <text evidence="1">The sequence shown here is derived from an EMBL/GenBank/DDBJ whole genome shotgun (WGS) entry which is preliminary data.</text>
</comment>
<dbReference type="RefSeq" id="WP_169385764.1">
    <property type="nucleotide sequence ID" value="NZ_JAAXLA010000140.1"/>
</dbReference>
<evidence type="ECO:0000313" key="1">
    <source>
        <dbReference type="EMBL" id="NMI02267.1"/>
    </source>
</evidence>
<dbReference type="Proteomes" id="UP000820669">
    <property type="component" value="Unassembled WGS sequence"/>
</dbReference>